<dbReference type="EMBL" id="KL662154">
    <property type="protein sequence ID" value="KFM27659.1"/>
    <property type="molecule type" value="Genomic_DNA"/>
</dbReference>
<evidence type="ECO:0000313" key="4">
    <source>
        <dbReference type="Proteomes" id="UP000028924"/>
    </source>
</evidence>
<proteinExistence type="predicted"/>
<dbReference type="Proteomes" id="UP000028924">
    <property type="component" value="Unassembled WGS sequence"/>
</dbReference>
<dbReference type="GO" id="GO:0031213">
    <property type="term" value="C:RSF complex"/>
    <property type="evidence" value="ECO:0007669"/>
    <property type="project" value="InterPro"/>
</dbReference>
<evidence type="ECO:0000313" key="5">
    <source>
        <dbReference type="Proteomes" id="UP000279271"/>
    </source>
</evidence>
<dbReference type="InterPro" id="IPR028938">
    <property type="entry name" value="Rsf1-like"/>
</dbReference>
<evidence type="ECO:0000256" key="1">
    <source>
        <dbReference type="SAM" id="MobiDB-lite"/>
    </source>
</evidence>
<reference evidence="3" key="3">
    <citation type="submission" date="2018-10" db="EMBL/GenBank/DDBJ databases">
        <authorList>
            <person name="Hovde B."/>
            <person name="Zhang X."/>
        </authorList>
    </citation>
    <scope>NUCLEOTIDE SEQUENCE [LARGE SCALE GENOMIC DNA]</scope>
    <source>
        <strain evidence="3">UTEX 25</strain>
    </source>
</reference>
<feature type="region of interest" description="Disordered" evidence="1">
    <location>
        <begin position="521"/>
        <end position="577"/>
    </location>
</feature>
<dbReference type="PANTHER" id="PTHR14296:SF3">
    <property type="entry name" value="DIKAR, ISOFORM F"/>
    <property type="match status" value="1"/>
</dbReference>
<name>A0A087SPK5_AUXPR</name>
<feature type="region of interest" description="Disordered" evidence="1">
    <location>
        <begin position="650"/>
        <end position="684"/>
    </location>
</feature>
<dbReference type="Proteomes" id="UP000279271">
    <property type="component" value="Unassembled WGS sequence"/>
</dbReference>
<feature type="compositionally biased region" description="Basic and acidic residues" evidence="1">
    <location>
        <begin position="58"/>
        <end position="90"/>
    </location>
</feature>
<keyword evidence="4" id="KW-1185">Reference proteome</keyword>
<feature type="region of interest" description="Disordered" evidence="1">
    <location>
        <begin position="790"/>
        <end position="833"/>
    </location>
</feature>
<reference evidence="2 4" key="1">
    <citation type="journal article" date="2014" name="BMC Genomics">
        <title>Oil accumulation mechanisms of the oleaginous microalga Chlorella protothecoides revealed through its genome, transcriptomes, and proteomes.</title>
        <authorList>
            <person name="Gao C."/>
            <person name="Wang Y."/>
            <person name="Shen Y."/>
            <person name="Yan D."/>
            <person name="He X."/>
            <person name="Dai J."/>
            <person name="Wu Q."/>
        </authorList>
    </citation>
    <scope>NUCLEOTIDE SEQUENCE [LARGE SCALE GENOMIC DNA]</scope>
    <source>
        <strain evidence="2 4">0710</strain>
    </source>
</reference>
<dbReference type="STRING" id="3075.A0A087SPK5"/>
<sequence>MCFLPCCAAGAVGAAYAANKASNALDKAFAPKPEPTEAAFVTELKLFSGITSPPQDQEITKGFERKARPVSKKEAESKARLQRLIEENKGGGRRRPGWSARSAEGSEGTGASHHDSDAAEAEGGGAGGEELEDEDVERDVNMKVERPLTAAEVAAGLRTVQGMWEMAAVLDFLTLFKPQLRLSRELGADELEHVLVTSAGDGGLLADLHADLLRGISPKSVIDPGNWVVHLANKIKFHWKGAPGGEPCPFRPEKYFEAVTYAGLPVEQRVKALHFVCCVRLDREDCQARIEEALRPRTRKELAAIEAAKEAAAAARPTRGSRAAAAAFQPPEDVDSFRREAIGAEASGISYYYLTGEMGSRLFRDIPAELARRQGPGGADRGQGSGEEESGPEADFAERKGGKKRRGRAAAYVVPPAPAPGAWELLATTVPQMESIGERLHRSMKPQDKAVGRVILEDLVPRLQERQAAEAKRLKATERVARRLGEPSLYGDEPGGRSRRERRAVNYAFTDYDDMLRSAIRRSQRSGETGDEFLEEGRRGKRGASPVRLDPAVEAQMGLRRGRSVAGHHSGAEEVPEINERALRQAAAAQKAEEEAAAIRAAEQAAEEAARAEEEAARAAEEAAARAVEEAARAAEEAAARAKAEAAARAAAERARAEKRKREAARREERERAAAQGPPAPFQVERPAPLRVRLPVPAHLRDSAHPAAYEPAATEQYPGVWGGGPAPWQSAGHGPAQPYASPQQYASAQQYAPAPVQYDPQRYLGMAQAIAAAGAAEQRHAFQPLAWAPDAQVPQPAPQQAAAVPGQGAAAQHAQHAAHGPSYAWPGPPPQQR</sequence>
<feature type="region of interest" description="Disordered" evidence="1">
    <location>
        <begin position="372"/>
        <end position="409"/>
    </location>
</feature>
<dbReference type="KEGG" id="apro:F751_5623"/>
<accession>A0A087SPK5</accession>
<dbReference type="AlphaFoldDB" id="A0A087SPK5"/>
<dbReference type="GO" id="GO:0006355">
    <property type="term" value="P:regulation of DNA-templated transcription"/>
    <property type="evidence" value="ECO:0007669"/>
    <property type="project" value="InterPro"/>
</dbReference>
<organism evidence="2 4">
    <name type="scientific">Auxenochlorella protothecoides</name>
    <name type="common">Green microalga</name>
    <name type="synonym">Chlorella protothecoides</name>
    <dbReference type="NCBI Taxonomy" id="3075"/>
    <lineage>
        <taxon>Eukaryota</taxon>
        <taxon>Viridiplantae</taxon>
        <taxon>Chlorophyta</taxon>
        <taxon>core chlorophytes</taxon>
        <taxon>Trebouxiophyceae</taxon>
        <taxon>Chlorellales</taxon>
        <taxon>Chlorellaceae</taxon>
        <taxon>Auxenochlorella</taxon>
    </lineage>
</organism>
<dbReference type="OrthoDB" id="303107at2759"/>
<evidence type="ECO:0000313" key="2">
    <source>
        <dbReference type="EMBL" id="KFM27659.1"/>
    </source>
</evidence>
<dbReference type="EMBL" id="QOKY01000180">
    <property type="protein sequence ID" value="RMZ54277.1"/>
    <property type="molecule type" value="Genomic_DNA"/>
</dbReference>
<dbReference type="GeneID" id="23617014"/>
<reference evidence="3" key="4">
    <citation type="submission" date="2018-11" db="EMBL/GenBank/DDBJ databases">
        <title>Characterization of plant carbon substrate utilization by Auxenochlorella protothecoides.</title>
        <authorList>
            <person name="Vogler B.W."/>
            <person name="Starkenburg S.R."/>
            <person name="Sudasinghe N."/>
            <person name="Schambach J.Y."/>
            <person name="Rollin J.A."/>
            <person name="Pattathil S."/>
            <person name="Barry A.N."/>
        </authorList>
    </citation>
    <scope>NUCLEOTIDE SEQUENCE [LARGE SCALE GENOMIC DNA]</scope>
    <source>
        <strain evidence="3">UTEX 25</strain>
    </source>
</reference>
<dbReference type="eggNOG" id="ENOG502QUDP">
    <property type="taxonomic scope" value="Eukaryota"/>
</dbReference>
<dbReference type="PANTHER" id="PTHR14296">
    <property type="entry name" value="REMODELING AND SPACING FACTOR 1"/>
    <property type="match status" value="1"/>
</dbReference>
<feature type="region of interest" description="Disordered" evidence="1">
    <location>
        <begin position="50"/>
        <end position="137"/>
    </location>
</feature>
<dbReference type="RefSeq" id="XP_011400646.1">
    <property type="nucleotide sequence ID" value="XM_011402344.1"/>
</dbReference>
<reference evidence="5" key="2">
    <citation type="journal article" date="2018" name="Algal Res.">
        <title>Characterization of plant carbon substrate utilization by Auxenochlorella protothecoides.</title>
        <authorList>
            <person name="Vogler B.W."/>
            <person name="Starkenburg S.R."/>
            <person name="Sudasinghe N."/>
            <person name="Schambach J.Y."/>
            <person name="Rollin J.A."/>
            <person name="Pattathil S."/>
            <person name="Barry A.N."/>
        </authorList>
    </citation>
    <scope>NUCLEOTIDE SEQUENCE [LARGE SCALE GENOMIC DNA]</scope>
    <source>
        <strain evidence="5">UTEX 25</strain>
    </source>
</reference>
<gene>
    <name evidence="3" type="ORF">APUTEX25_001435</name>
    <name evidence="2" type="ORF">F751_5623</name>
</gene>
<evidence type="ECO:0000313" key="3">
    <source>
        <dbReference type="EMBL" id="RMZ54277.1"/>
    </source>
</evidence>
<feature type="compositionally biased region" description="Gly residues" evidence="1">
    <location>
        <begin position="375"/>
        <end position="385"/>
    </location>
</feature>
<feature type="compositionally biased region" description="Basic and acidic residues" evidence="1">
    <location>
        <begin position="608"/>
        <end position="623"/>
    </location>
</feature>
<feature type="compositionally biased region" description="Low complexity" evidence="1">
    <location>
        <begin position="790"/>
        <end position="821"/>
    </location>
</feature>
<feature type="region of interest" description="Disordered" evidence="1">
    <location>
        <begin position="598"/>
        <end position="623"/>
    </location>
</feature>
<protein>
    <submittedName>
        <fullName evidence="2">Cat eye syndrome critical region protein 2</fullName>
    </submittedName>
</protein>